<keyword evidence="2" id="KW-1185">Reference proteome</keyword>
<sequence length="80" mass="8743">MSQHTAYAFTARISLNSMLSFMLLRIGEPANQKGAWEGRGVGIKLLLPPPSMSARVLDYRLEVGPSGTGMTSFKSDEKLK</sequence>
<reference evidence="1" key="1">
    <citation type="submission" date="2022-03" db="EMBL/GenBank/DDBJ databases">
        <authorList>
            <person name="Lindestad O."/>
        </authorList>
    </citation>
    <scope>NUCLEOTIDE SEQUENCE</scope>
</reference>
<dbReference type="EMBL" id="CAKXAJ010026310">
    <property type="protein sequence ID" value="CAH2266453.1"/>
    <property type="molecule type" value="Genomic_DNA"/>
</dbReference>
<comment type="caution">
    <text evidence="1">The sequence shown here is derived from an EMBL/GenBank/DDBJ whole genome shotgun (WGS) entry which is preliminary data.</text>
</comment>
<accession>A0A8S4SDI8</accession>
<gene>
    <name evidence="1" type="primary">jg23600</name>
    <name evidence="1" type="ORF">PAEG_LOCUS25304</name>
</gene>
<dbReference type="AlphaFoldDB" id="A0A8S4SDI8"/>
<name>A0A8S4SDI8_9NEOP</name>
<organism evidence="1 2">
    <name type="scientific">Pararge aegeria aegeria</name>
    <dbReference type="NCBI Taxonomy" id="348720"/>
    <lineage>
        <taxon>Eukaryota</taxon>
        <taxon>Metazoa</taxon>
        <taxon>Ecdysozoa</taxon>
        <taxon>Arthropoda</taxon>
        <taxon>Hexapoda</taxon>
        <taxon>Insecta</taxon>
        <taxon>Pterygota</taxon>
        <taxon>Neoptera</taxon>
        <taxon>Endopterygota</taxon>
        <taxon>Lepidoptera</taxon>
        <taxon>Glossata</taxon>
        <taxon>Ditrysia</taxon>
        <taxon>Papilionoidea</taxon>
        <taxon>Nymphalidae</taxon>
        <taxon>Satyrinae</taxon>
        <taxon>Satyrini</taxon>
        <taxon>Parargina</taxon>
        <taxon>Pararge</taxon>
    </lineage>
</organism>
<evidence type="ECO:0000313" key="2">
    <source>
        <dbReference type="Proteomes" id="UP000838756"/>
    </source>
</evidence>
<dbReference type="Proteomes" id="UP000838756">
    <property type="component" value="Unassembled WGS sequence"/>
</dbReference>
<proteinExistence type="predicted"/>
<evidence type="ECO:0000313" key="1">
    <source>
        <dbReference type="EMBL" id="CAH2266453.1"/>
    </source>
</evidence>
<protein>
    <submittedName>
        <fullName evidence="1">Jg23600 protein</fullName>
    </submittedName>
</protein>